<protein>
    <submittedName>
        <fullName evidence="2">Uncharacterized protein</fullName>
    </submittedName>
</protein>
<sequence>MKKVKLSDKLELLEWYGRIRIFKMEDNKGECIYEYETRLRKILNKIDDFLVSLTECVYVIVCYIIYPFLKLYENRNKTTTNTKIR</sequence>
<evidence type="ECO:0000256" key="1">
    <source>
        <dbReference type="SAM" id="Phobius"/>
    </source>
</evidence>
<organism evidence="2">
    <name type="scientific">viral metagenome</name>
    <dbReference type="NCBI Taxonomy" id="1070528"/>
    <lineage>
        <taxon>unclassified sequences</taxon>
        <taxon>metagenomes</taxon>
        <taxon>organismal metagenomes</taxon>
    </lineage>
</organism>
<reference evidence="2" key="1">
    <citation type="submission" date="2020-03" db="EMBL/GenBank/DDBJ databases">
        <title>The deep terrestrial virosphere.</title>
        <authorList>
            <person name="Holmfeldt K."/>
            <person name="Nilsson E."/>
            <person name="Simone D."/>
            <person name="Lopez-Fernandez M."/>
            <person name="Wu X."/>
            <person name="de Brujin I."/>
            <person name="Lundin D."/>
            <person name="Andersson A."/>
            <person name="Bertilsson S."/>
            <person name="Dopson M."/>
        </authorList>
    </citation>
    <scope>NUCLEOTIDE SEQUENCE</scope>
    <source>
        <strain evidence="2">TM448A03774</strain>
    </source>
</reference>
<feature type="transmembrane region" description="Helical" evidence="1">
    <location>
        <begin position="49"/>
        <end position="69"/>
    </location>
</feature>
<name>A0A6H2A2I3_9ZZZZ</name>
<gene>
    <name evidence="2" type="ORF">TM448A03774_0008</name>
</gene>
<proteinExistence type="predicted"/>
<evidence type="ECO:0000313" key="2">
    <source>
        <dbReference type="EMBL" id="QJA53660.1"/>
    </source>
</evidence>
<keyword evidence="1" id="KW-0472">Membrane</keyword>
<dbReference type="EMBL" id="MT144439">
    <property type="protein sequence ID" value="QJA53660.1"/>
    <property type="molecule type" value="Genomic_DNA"/>
</dbReference>
<dbReference type="AlphaFoldDB" id="A0A6H2A2I3"/>
<accession>A0A6H2A2I3</accession>
<keyword evidence="1" id="KW-1133">Transmembrane helix</keyword>
<keyword evidence="1" id="KW-0812">Transmembrane</keyword>